<dbReference type="PANTHER" id="PTHR30055">
    <property type="entry name" value="HTH-TYPE TRANSCRIPTIONAL REGULATOR RUTR"/>
    <property type="match status" value="1"/>
</dbReference>
<protein>
    <submittedName>
        <fullName evidence="6">AcrR family transcriptional regulator</fullName>
    </submittedName>
</protein>
<dbReference type="Gene3D" id="1.10.357.10">
    <property type="entry name" value="Tetracycline Repressor, domain 2"/>
    <property type="match status" value="1"/>
</dbReference>
<dbReference type="AlphaFoldDB" id="A0A7X5UQI5"/>
<dbReference type="InterPro" id="IPR004111">
    <property type="entry name" value="Repressor_TetR_C"/>
</dbReference>
<dbReference type="InterPro" id="IPR001647">
    <property type="entry name" value="HTH_TetR"/>
</dbReference>
<comment type="caution">
    <text evidence="6">The sequence shown here is derived from an EMBL/GenBank/DDBJ whole genome shotgun (WGS) entry which is preliminary data.</text>
</comment>
<evidence type="ECO:0000256" key="3">
    <source>
        <dbReference type="ARBA" id="ARBA00023163"/>
    </source>
</evidence>
<dbReference type="Proteomes" id="UP000545493">
    <property type="component" value="Unassembled WGS sequence"/>
</dbReference>
<dbReference type="InterPro" id="IPR036271">
    <property type="entry name" value="Tet_transcr_reg_TetR-rel_C_sf"/>
</dbReference>
<reference evidence="6 7" key="1">
    <citation type="submission" date="2020-03" db="EMBL/GenBank/DDBJ databases">
        <title>Sequencing the genomes of 1000 actinobacteria strains.</title>
        <authorList>
            <person name="Klenk H.-P."/>
        </authorList>
    </citation>
    <scope>NUCLEOTIDE SEQUENCE [LARGE SCALE GENOMIC DNA]</scope>
    <source>
        <strain evidence="6 7">DSM 45685</strain>
    </source>
</reference>
<feature type="domain" description="HTH tetR-type" evidence="5">
    <location>
        <begin position="39"/>
        <end position="99"/>
    </location>
</feature>
<proteinExistence type="predicted"/>
<evidence type="ECO:0000256" key="2">
    <source>
        <dbReference type="ARBA" id="ARBA00023125"/>
    </source>
</evidence>
<accession>A0A7X5UQI5</accession>
<dbReference type="Pfam" id="PF00440">
    <property type="entry name" value="TetR_N"/>
    <property type="match status" value="1"/>
</dbReference>
<evidence type="ECO:0000313" key="7">
    <source>
        <dbReference type="Proteomes" id="UP000545493"/>
    </source>
</evidence>
<organism evidence="6 7">
    <name type="scientific">Saccharomonospora amisosensis</name>
    <dbReference type="NCBI Taxonomy" id="1128677"/>
    <lineage>
        <taxon>Bacteria</taxon>
        <taxon>Bacillati</taxon>
        <taxon>Actinomycetota</taxon>
        <taxon>Actinomycetes</taxon>
        <taxon>Pseudonocardiales</taxon>
        <taxon>Pseudonocardiaceae</taxon>
        <taxon>Saccharomonospora</taxon>
    </lineage>
</organism>
<gene>
    <name evidence="6" type="ORF">FHU38_002710</name>
</gene>
<keyword evidence="7" id="KW-1185">Reference proteome</keyword>
<dbReference type="GO" id="GO:0045892">
    <property type="term" value="P:negative regulation of DNA-templated transcription"/>
    <property type="evidence" value="ECO:0007669"/>
    <property type="project" value="InterPro"/>
</dbReference>
<dbReference type="InterPro" id="IPR050109">
    <property type="entry name" value="HTH-type_TetR-like_transc_reg"/>
</dbReference>
<evidence type="ECO:0000256" key="1">
    <source>
        <dbReference type="ARBA" id="ARBA00023015"/>
    </source>
</evidence>
<keyword evidence="1" id="KW-0805">Transcription regulation</keyword>
<keyword evidence="3" id="KW-0804">Transcription</keyword>
<sequence>MVVNRGDGMLMPGNPKDARSRVELLWGEGRDRSRGPRPRLSLERIAATAIEIADADGLDAVSMQRVAKELGYTTMSLYRYVPDKDQLIEVMLDHCAGEPPPAPDSGCWRADVEAWVHGLWQLYTEHPWMLRVRISAPPMGPGQLQWLEAVLAPLARSGLADAELVPVATMLLGMVRQFAALATDMTDNREQLGISTAEAEAEYEATLRRFVTEDRFPTLARLTEGRVFRPSGLADSGIGLDLEFGLKRFLDGVESYVGGRAR</sequence>
<keyword evidence="2 4" id="KW-0238">DNA-binding</keyword>
<dbReference type="Pfam" id="PF02909">
    <property type="entry name" value="TetR_C_1"/>
    <property type="match status" value="1"/>
</dbReference>
<dbReference type="SUPFAM" id="SSF48498">
    <property type="entry name" value="Tetracyclin repressor-like, C-terminal domain"/>
    <property type="match status" value="1"/>
</dbReference>
<name>A0A7X5UQI5_9PSEU</name>
<evidence type="ECO:0000259" key="5">
    <source>
        <dbReference type="PROSITE" id="PS50977"/>
    </source>
</evidence>
<dbReference type="GO" id="GO:0000976">
    <property type="term" value="F:transcription cis-regulatory region binding"/>
    <property type="evidence" value="ECO:0007669"/>
    <property type="project" value="TreeGrafter"/>
</dbReference>
<dbReference type="SUPFAM" id="SSF46689">
    <property type="entry name" value="Homeodomain-like"/>
    <property type="match status" value="1"/>
</dbReference>
<evidence type="ECO:0000313" key="6">
    <source>
        <dbReference type="EMBL" id="NIJ12366.1"/>
    </source>
</evidence>
<dbReference type="Gene3D" id="1.10.10.60">
    <property type="entry name" value="Homeodomain-like"/>
    <property type="match status" value="1"/>
</dbReference>
<dbReference type="RefSeq" id="WP_243852248.1">
    <property type="nucleotide sequence ID" value="NZ_JAAOYM010000001.1"/>
</dbReference>
<dbReference type="InterPro" id="IPR009057">
    <property type="entry name" value="Homeodomain-like_sf"/>
</dbReference>
<dbReference type="GO" id="GO:0003700">
    <property type="term" value="F:DNA-binding transcription factor activity"/>
    <property type="evidence" value="ECO:0007669"/>
    <property type="project" value="TreeGrafter"/>
</dbReference>
<dbReference type="PROSITE" id="PS50977">
    <property type="entry name" value="HTH_TETR_2"/>
    <property type="match status" value="1"/>
</dbReference>
<dbReference type="EMBL" id="JAAOYM010000001">
    <property type="protein sequence ID" value="NIJ12366.1"/>
    <property type="molecule type" value="Genomic_DNA"/>
</dbReference>
<dbReference type="PANTHER" id="PTHR30055:SF151">
    <property type="entry name" value="TRANSCRIPTIONAL REGULATORY PROTEIN"/>
    <property type="match status" value="1"/>
</dbReference>
<feature type="DNA-binding region" description="H-T-H motif" evidence="4">
    <location>
        <begin position="62"/>
        <end position="81"/>
    </location>
</feature>
<evidence type="ECO:0000256" key="4">
    <source>
        <dbReference type="PROSITE-ProRule" id="PRU00335"/>
    </source>
</evidence>